<evidence type="ECO:0000256" key="1">
    <source>
        <dbReference type="SAM" id="SignalP"/>
    </source>
</evidence>
<gene>
    <name evidence="3" type="ORF">EDC59_101296</name>
</gene>
<protein>
    <submittedName>
        <fullName evidence="3">Uncharacterized protein DUF4384</fullName>
    </submittedName>
</protein>
<evidence type="ECO:0000313" key="4">
    <source>
        <dbReference type="Proteomes" id="UP000295506"/>
    </source>
</evidence>
<name>A0AA94PP61_9BACT</name>
<accession>A0AA94PP61</accession>
<comment type="caution">
    <text evidence="3">The sequence shown here is derived from an EMBL/GenBank/DDBJ whole genome shotgun (WGS) entry which is preliminary data.</text>
</comment>
<dbReference type="EMBL" id="SOBK01000001">
    <property type="protein sequence ID" value="TDT91893.1"/>
    <property type="molecule type" value="Genomic_DNA"/>
</dbReference>
<feature type="chain" id="PRO_5041731584" evidence="1">
    <location>
        <begin position="25"/>
        <end position="297"/>
    </location>
</feature>
<dbReference type="PANTHER" id="PTHR36194">
    <property type="entry name" value="S-LAYER-LIKE PROTEIN"/>
    <property type="match status" value="1"/>
</dbReference>
<proteinExistence type="predicted"/>
<reference evidence="3 4" key="1">
    <citation type="submission" date="2019-03" db="EMBL/GenBank/DDBJ databases">
        <title>Genomic Encyclopedia of Type Strains, Phase IV (KMG-IV): sequencing the most valuable type-strain genomes for metagenomic binning, comparative biology and taxonomic classification.</title>
        <authorList>
            <person name="Goeker M."/>
        </authorList>
    </citation>
    <scope>NUCLEOTIDE SEQUENCE [LARGE SCALE GENOMIC DNA]</scope>
    <source>
        <strain evidence="3 4">DSM 101483</strain>
    </source>
</reference>
<feature type="signal peptide" evidence="1">
    <location>
        <begin position="1"/>
        <end position="24"/>
    </location>
</feature>
<organism evidence="3 4">
    <name type="scientific">Pseudodesulfovibrio indicus</name>
    <dbReference type="NCBI Taxonomy" id="1716143"/>
    <lineage>
        <taxon>Bacteria</taxon>
        <taxon>Pseudomonadati</taxon>
        <taxon>Thermodesulfobacteriota</taxon>
        <taxon>Desulfovibrionia</taxon>
        <taxon>Desulfovibrionales</taxon>
        <taxon>Desulfovibrionaceae</taxon>
    </lineage>
</organism>
<sequence>MSRFRQAVVILLSCCLFSPVPASAQGPKQYSMNSMIVEVEASACLGQERSRVQTEKLAMDEARRTASEYAVTYVSSETGVENGRLVEDLVKAYSKATVRVLEEMEKGWRQSEASGGFVDACYHVKIKAEVTPAKMENPSPSVQSSMADPRAPLTVELWTDRDSYRVGDAMKFFFRGNKPFYARAVYVDAEGNLIEVTPYRKARYYKGGVTYEIPGEGDQFTLMITPPLGEEQLILYTSTQPLDSYSGQEAGAFYVVSGGPDLGQTTRGLTVLQGVPGAGKQPKAEFAETKVDVRVER</sequence>
<dbReference type="InterPro" id="IPR025493">
    <property type="entry name" value="DUF4384"/>
</dbReference>
<dbReference type="PANTHER" id="PTHR36194:SF1">
    <property type="entry name" value="S-LAYER-LIKE PROTEIN"/>
    <property type="match status" value="1"/>
</dbReference>
<dbReference type="Pfam" id="PF14326">
    <property type="entry name" value="DUF4384"/>
    <property type="match status" value="1"/>
</dbReference>
<evidence type="ECO:0000313" key="3">
    <source>
        <dbReference type="EMBL" id="TDT91893.1"/>
    </source>
</evidence>
<evidence type="ECO:0000259" key="2">
    <source>
        <dbReference type="Pfam" id="PF14326"/>
    </source>
</evidence>
<dbReference type="Proteomes" id="UP000295506">
    <property type="component" value="Unassembled WGS sequence"/>
</dbReference>
<dbReference type="AlphaFoldDB" id="A0AA94PP61"/>
<keyword evidence="1" id="KW-0732">Signal</keyword>
<feature type="domain" description="DUF4384" evidence="2">
    <location>
        <begin position="163"/>
        <end position="241"/>
    </location>
</feature>